<dbReference type="RefSeq" id="WP_114185634.1">
    <property type="nucleotide sequence ID" value="NZ_BJYU01000011.1"/>
</dbReference>
<dbReference type="AlphaFoldDB" id="A0A512BNJ5"/>
<reference evidence="1 2" key="1">
    <citation type="submission" date="2019-07" db="EMBL/GenBank/DDBJ databases">
        <title>Whole genome shotgun sequence of Microvirga aerophila NBRC 106136.</title>
        <authorList>
            <person name="Hosoyama A."/>
            <person name="Uohara A."/>
            <person name="Ohji S."/>
            <person name="Ichikawa N."/>
        </authorList>
    </citation>
    <scope>NUCLEOTIDE SEQUENCE [LARGE SCALE GENOMIC DNA]</scope>
    <source>
        <strain evidence="1 2">NBRC 106136</strain>
    </source>
</reference>
<evidence type="ECO:0000313" key="1">
    <source>
        <dbReference type="EMBL" id="GEO13522.1"/>
    </source>
</evidence>
<dbReference type="EMBL" id="BJYU01000011">
    <property type="protein sequence ID" value="GEO13522.1"/>
    <property type="molecule type" value="Genomic_DNA"/>
</dbReference>
<sequence>MTITNVGWRFGLFPKRYAIQMLHGIRLSHVAPLELATGQQATFLVPLGTTTWLKDMAGELNGTFPRLSAWMMKVQIFTNVGKTVSRRLEAGLRKKLVEARAGA</sequence>
<gene>
    <name evidence="1" type="ORF">MAE02_12180</name>
</gene>
<evidence type="ECO:0000313" key="2">
    <source>
        <dbReference type="Proteomes" id="UP000321085"/>
    </source>
</evidence>
<dbReference type="OrthoDB" id="1110708at2"/>
<organism evidence="1 2">
    <name type="scientific">Microvirga aerophila</name>
    <dbReference type="NCBI Taxonomy" id="670291"/>
    <lineage>
        <taxon>Bacteria</taxon>
        <taxon>Pseudomonadati</taxon>
        <taxon>Pseudomonadota</taxon>
        <taxon>Alphaproteobacteria</taxon>
        <taxon>Hyphomicrobiales</taxon>
        <taxon>Methylobacteriaceae</taxon>
        <taxon>Microvirga</taxon>
    </lineage>
</organism>
<protein>
    <submittedName>
        <fullName evidence="1">Uncharacterized protein</fullName>
    </submittedName>
</protein>
<comment type="caution">
    <text evidence="1">The sequence shown here is derived from an EMBL/GenBank/DDBJ whole genome shotgun (WGS) entry which is preliminary data.</text>
</comment>
<accession>A0A512BNJ5</accession>
<dbReference type="Proteomes" id="UP000321085">
    <property type="component" value="Unassembled WGS sequence"/>
</dbReference>
<keyword evidence="2" id="KW-1185">Reference proteome</keyword>
<proteinExistence type="predicted"/>
<name>A0A512BNJ5_9HYPH</name>